<reference evidence="2 3" key="1">
    <citation type="submission" date="2017-11" db="EMBL/GenBank/DDBJ databases">
        <title>The genome sequence of Pantoea rodasii DSM 26611.</title>
        <authorList>
            <person name="Gao J."/>
            <person name="Mao X."/>
            <person name="Sun J."/>
        </authorList>
    </citation>
    <scope>NUCLEOTIDE SEQUENCE [LARGE SCALE GENOMIC DNA]</scope>
    <source>
        <strain evidence="2 3">DSM 26611</strain>
    </source>
</reference>
<sequence length="236" mass="27297">MLLKELKKFANEISLSCIASFLIGAYTVFLINFFYFDNHITPPGVSAFVASMALLFTVYAAAKVKDWYVHKLNDKAFEKTDAVLVKHAELFHDLVITFGHVESMLYDKVEPFLHNSSNKEMILDEFKNGLEGSESLIKTVRDITVLIGFLRHWNVSQTGYFNIRTNVIFNASHNFDKNIQLFRKRLEDSFDGKVTYSKQELLYILCSIEREYTRIMICVSQIRKSSHAELFIIDSH</sequence>
<evidence type="ECO:0000256" key="1">
    <source>
        <dbReference type="SAM" id="Phobius"/>
    </source>
</evidence>
<dbReference type="Proteomes" id="UP000232062">
    <property type="component" value="Unassembled WGS sequence"/>
</dbReference>
<gene>
    <name evidence="2" type="ORF">PRCB_02260</name>
</gene>
<feature type="transmembrane region" description="Helical" evidence="1">
    <location>
        <begin position="42"/>
        <end position="62"/>
    </location>
</feature>
<keyword evidence="1" id="KW-0812">Transmembrane</keyword>
<name>A0A2M9WIW2_9GAMM</name>
<organism evidence="2 3">
    <name type="scientific">Pantoea rodasii</name>
    <dbReference type="NCBI Taxonomy" id="1076549"/>
    <lineage>
        <taxon>Bacteria</taxon>
        <taxon>Pseudomonadati</taxon>
        <taxon>Pseudomonadota</taxon>
        <taxon>Gammaproteobacteria</taxon>
        <taxon>Enterobacterales</taxon>
        <taxon>Erwiniaceae</taxon>
        <taxon>Pantoea</taxon>
    </lineage>
</organism>
<keyword evidence="3" id="KW-1185">Reference proteome</keyword>
<comment type="caution">
    <text evidence="2">The sequence shown here is derived from an EMBL/GenBank/DDBJ whole genome shotgun (WGS) entry which is preliminary data.</text>
</comment>
<dbReference type="STRING" id="1076549.HA45_11135"/>
<proteinExistence type="predicted"/>
<evidence type="ECO:0000313" key="3">
    <source>
        <dbReference type="Proteomes" id="UP000232062"/>
    </source>
</evidence>
<keyword evidence="1" id="KW-0472">Membrane</keyword>
<dbReference type="EMBL" id="PIQI01000003">
    <property type="protein sequence ID" value="PJZ07502.1"/>
    <property type="molecule type" value="Genomic_DNA"/>
</dbReference>
<dbReference type="AlphaFoldDB" id="A0A2M9WIW2"/>
<evidence type="ECO:0000313" key="2">
    <source>
        <dbReference type="EMBL" id="PJZ07502.1"/>
    </source>
</evidence>
<accession>A0A2M9WIW2</accession>
<keyword evidence="1" id="KW-1133">Transmembrane helix</keyword>
<protein>
    <submittedName>
        <fullName evidence="2">Uncharacterized protein</fullName>
    </submittedName>
</protein>
<feature type="transmembrane region" description="Helical" evidence="1">
    <location>
        <begin position="12"/>
        <end position="36"/>
    </location>
</feature>
<dbReference type="RefSeq" id="WP_100700127.1">
    <property type="nucleotide sequence ID" value="NZ_PIQI01000003.1"/>
</dbReference>